<dbReference type="WBParaSite" id="MhA1_Contig520.frz3.fgene2">
    <property type="protein sequence ID" value="MhA1_Contig520.frz3.fgene2"/>
    <property type="gene ID" value="MhA1_Contig520.frz3.fgene2"/>
</dbReference>
<keyword evidence="8" id="KW-0472">Membrane</keyword>
<keyword evidence="4" id="KW-0863">Zinc-finger</keyword>
<dbReference type="GO" id="GO:0043565">
    <property type="term" value="F:sequence-specific DNA binding"/>
    <property type="evidence" value="ECO:0007669"/>
    <property type="project" value="InterPro"/>
</dbReference>
<dbReference type="Gene3D" id="2.60.40.1170">
    <property type="entry name" value="Mu homology domain, subdomain B"/>
    <property type="match status" value="1"/>
</dbReference>
<keyword evidence="2" id="KW-0813">Transport</keyword>
<dbReference type="AlphaFoldDB" id="A0A1I8BT91"/>
<dbReference type="GO" id="GO:0008270">
    <property type="term" value="F:zinc ion binding"/>
    <property type="evidence" value="ECO:0007669"/>
    <property type="project" value="UniProtKB-KW"/>
</dbReference>
<dbReference type="GO" id="GO:0003700">
    <property type="term" value="F:DNA-binding transcription factor activity"/>
    <property type="evidence" value="ECO:0007669"/>
    <property type="project" value="InterPro"/>
</dbReference>
<dbReference type="Proteomes" id="UP000095281">
    <property type="component" value="Unplaced"/>
</dbReference>
<dbReference type="InterPro" id="IPR028565">
    <property type="entry name" value="MHD"/>
</dbReference>
<dbReference type="SMART" id="SM00399">
    <property type="entry name" value="ZnF_C4"/>
    <property type="match status" value="1"/>
</dbReference>
<sequence>MSSSQNIQKMIHELACSTSSLSETTSCGNPGCKEKIAGMETIKHYAETFSKCNCKGGFPEGKCDNPACKEKIDALETIKRLSEGFSKCNCQTARVMESSQKEKSIGNCLVCRTRPASGHRYGVLACNGCAVFFNTNAHKLSTLKCGFGNMKCSEKHNGILICVFCHLNACLEAGMDKDMVGKRKRAAEMHLMHSPHLSFSFCIPVTNLATTSFFHIKRGNVWICAVTRRNICDSMVFEFMNRFADTLQSCFGKLNEENVKNNFVLDCMNCWMTKEEQAQITSQVTGQIGWRRQILSAHVAVKVAMKSYLSGMPECKFGINDKLTIEGKGRAGSEEPNKSDRSSVAIDDCQFHQCVKLTKFATEHAISFIPPDDIEQDIQLRVIPLVREVSRNKMEVKVVIKFNFKPSLPTQKIEVRIPTPPNTSGVQLICMKGKDKYKSEENCTCWK</sequence>
<protein>
    <submittedName>
        <fullName evidence="13">Nuclear receptor domain-containing protein</fullName>
    </submittedName>
</protein>
<organism evidence="12 13">
    <name type="scientific">Meloidogyne hapla</name>
    <name type="common">Root-knot nematode worm</name>
    <dbReference type="NCBI Taxonomy" id="6305"/>
    <lineage>
        <taxon>Eukaryota</taxon>
        <taxon>Metazoa</taxon>
        <taxon>Ecdysozoa</taxon>
        <taxon>Nematoda</taxon>
        <taxon>Chromadorea</taxon>
        <taxon>Rhabditida</taxon>
        <taxon>Tylenchina</taxon>
        <taxon>Tylenchomorpha</taxon>
        <taxon>Tylenchoidea</taxon>
        <taxon>Meloidogynidae</taxon>
        <taxon>Meloidogyninae</taxon>
        <taxon>Meloidogyne</taxon>
    </lineage>
</organism>
<evidence type="ECO:0000313" key="13">
    <source>
        <dbReference type="WBParaSite" id="MhA1_Contig520.frz3.fgene2"/>
    </source>
</evidence>
<dbReference type="GO" id="GO:0012505">
    <property type="term" value="C:endomembrane system"/>
    <property type="evidence" value="ECO:0007669"/>
    <property type="project" value="UniProtKB-SubCell"/>
</dbReference>
<evidence type="ECO:0000259" key="11">
    <source>
        <dbReference type="PROSITE" id="PS51072"/>
    </source>
</evidence>
<dbReference type="PROSITE" id="PS51072">
    <property type="entry name" value="MHD"/>
    <property type="match status" value="1"/>
</dbReference>
<dbReference type="InterPro" id="IPR050431">
    <property type="entry name" value="Adaptor_comp_med_subunit"/>
</dbReference>
<evidence type="ECO:0000256" key="6">
    <source>
        <dbReference type="ARBA" id="ARBA00023015"/>
    </source>
</evidence>
<evidence type="ECO:0000256" key="5">
    <source>
        <dbReference type="ARBA" id="ARBA00022833"/>
    </source>
</evidence>
<keyword evidence="12" id="KW-1185">Reference proteome</keyword>
<dbReference type="InterPro" id="IPR036168">
    <property type="entry name" value="AP2_Mu_C_sf"/>
</dbReference>
<feature type="domain" description="Nuclear receptor" evidence="10">
    <location>
        <begin position="105"/>
        <end position="182"/>
    </location>
</feature>
<accession>A0A1I8BT91</accession>
<dbReference type="PROSITE" id="PS51030">
    <property type="entry name" value="NUCLEAR_REC_DBD_2"/>
    <property type="match status" value="1"/>
</dbReference>
<keyword evidence="5" id="KW-0862">Zinc</keyword>
<evidence type="ECO:0000256" key="9">
    <source>
        <dbReference type="ARBA" id="ARBA00023163"/>
    </source>
</evidence>
<dbReference type="SUPFAM" id="SSF49447">
    <property type="entry name" value="Second domain of Mu2 adaptin subunit (ap50) of ap2 adaptor"/>
    <property type="match status" value="1"/>
</dbReference>
<keyword evidence="6" id="KW-0805">Transcription regulation</keyword>
<reference evidence="13" key="1">
    <citation type="submission" date="2016-11" db="UniProtKB">
        <authorList>
            <consortium name="WormBaseParasite"/>
        </authorList>
    </citation>
    <scope>IDENTIFICATION</scope>
</reference>
<dbReference type="InterPro" id="IPR011012">
    <property type="entry name" value="Longin-like_dom_sf"/>
</dbReference>
<keyword evidence="9" id="KW-0804">Transcription</keyword>
<proteinExistence type="predicted"/>
<dbReference type="Pfam" id="PF00928">
    <property type="entry name" value="Adap_comp_sub"/>
    <property type="match status" value="1"/>
</dbReference>
<dbReference type="Gene3D" id="3.30.450.60">
    <property type="match status" value="1"/>
</dbReference>
<dbReference type="InterPro" id="IPR001628">
    <property type="entry name" value="Znf_hrmn_rcpt"/>
</dbReference>
<evidence type="ECO:0000313" key="12">
    <source>
        <dbReference type="Proteomes" id="UP000095281"/>
    </source>
</evidence>
<feature type="domain" description="MHD" evidence="11">
    <location>
        <begin position="273"/>
        <end position="447"/>
    </location>
</feature>
<evidence type="ECO:0000256" key="3">
    <source>
        <dbReference type="ARBA" id="ARBA00022723"/>
    </source>
</evidence>
<evidence type="ECO:0000256" key="1">
    <source>
        <dbReference type="ARBA" id="ARBA00004308"/>
    </source>
</evidence>
<keyword evidence="3" id="KW-0479">Metal-binding</keyword>
<dbReference type="Pfam" id="PF00105">
    <property type="entry name" value="zf-C4"/>
    <property type="match status" value="1"/>
</dbReference>
<name>A0A1I8BT91_MELHA</name>
<comment type="subcellular location">
    <subcellularLocation>
        <location evidence="1">Endomembrane system</location>
    </subcellularLocation>
</comment>
<evidence type="ECO:0000256" key="4">
    <source>
        <dbReference type="ARBA" id="ARBA00022771"/>
    </source>
</evidence>
<keyword evidence="7" id="KW-0238">DNA-binding</keyword>
<evidence type="ECO:0000256" key="2">
    <source>
        <dbReference type="ARBA" id="ARBA00022448"/>
    </source>
</evidence>
<evidence type="ECO:0000256" key="8">
    <source>
        <dbReference type="ARBA" id="ARBA00023136"/>
    </source>
</evidence>
<evidence type="ECO:0000256" key="7">
    <source>
        <dbReference type="ARBA" id="ARBA00023125"/>
    </source>
</evidence>
<dbReference type="PANTHER" id="PTHR10529">
    <property type="entry name" value="AP COMPLEX SUBUNIT MU"/>
    <property type="match status" value="1"/>
</dbReference>
<evidence type="ECO:0000259" key="10">
    <source>
        <dbReference type="PROSITE" id="PS51030"/>
    </source>
</evidence>
<dbReference type="SUPFAM" id="SSF64356">
    <property type="entry name" value="SNARE-like"/>
    <property type="match status" value="1"/>
</dbReference>
<dbReference type="SUPFAM" id="SSF57716">
    <property type="entry name" value="Glucocorticoid receptor-like (DNA-binding domain)"/>
    <property type="match status" value="1"/>
</dbReference>